<evidence type="ECO:0000256" key="2">
    <source>
        <dbReference type="ARBA" id="ARBA00022679"/>
    </source>
</evidence>
<dbReference type="Pfam" id="PF00534">
    <property type="entry name" value="Glycos_transf_1"/>
    <property type="match status" value="1"/>
</dbReference>
<dbReference type="SUPFAM" id="SSF53756">
    <property type="entry name" value="UDP-Glycosyltransferase/glycogen phosphorylase"/>
    <property type="match status" value="1"/>
</dbReference>
<name>A0A8J3AG64_9ACTN</name>
<dbReference type="InterPro" id="IPR001296">
    <property type="entry name" value="Glyco_trans_1"/>
</dbReference>
<reference evidence="5" key="1">
    <citation type="journal article" date="2014" name="Int. J. Syst. Evol. Microbiol.">
        <title>Complete genome sequence of Corynebacterium casei LMG S-19264T (=DSM 44701T), isolated from a smear-ripened cheese.</title>
        <authorList>
            <consortium name="US DOE Joint Genome Institute (JGI-PGF)"/>
            <person name="Walter F."/>
            <person name="Albersmeier A."/>
            <person name="Kalinowski J."/>
            <person name="Ruckert C."/>
        </authorList>
    </citation>
    <scope>NUCLEOTIDE SEQUENCE</scope>
    <source>
        <strain evidence="5">CGMCC 1.14988</strain>
    </source>
</reference>
<dbReference type="AlphaFoldDB" id="A0A8J3AG64"/>
<protein>
    <submittedName>
        <fullName evidence="5">Glycosyl transferase</fullName>
    </submittedName>
</protein>
<accession>A0A8J3AG64</accession>
<keyword evidence="2 5" id="KW-0808">Transferase</keyword>
<dbReference type="Pfam" id="PF13439">
    <property type="entry name" value="Glyco_transf_4"/>
    <property type="match status" value="1"/>
</dbReference>
<keyword evidence="1" id="KW-0328">Glycosyltransferase</keyword>
<dbReference type="Gene3D" id="3.40.50.2000">
    <property type="entry name" value="Glycogen Phosphorylase B"/>
    <property type="match status" value="2"/>
</dbReference>
<evidence type="ECO:0000259" key="3">
    <source>
        <dbReference type="Pfam" id="PF00534"/>
    </source>
</evidence>
<organism evidence="5 6">
    <name type="scientific">Egicoccus halophilus</name>
    <dbReference type="NCBI Taxonomy" id="1670830"/>
    <lineage>
        <taxon>Bacteria</taxon>
        <taxon>Bacillati</taxon>
        <taxon>Actinomycetota</taxon>
        <taxon>Nitriliruptoria</taxon>
        <taxon>Egicoccales</taxon>
        <taxon>Egicoccaceae</taxon>
        <taxon>Egicoccus</taxon>
    </lineage>
</organism>
<proteinExistence type="predicted"/>
<dbReference type="RefSeq" id="WP_165404084.1">
    <property type="nucleotide sequence ID" value="NZ_BMHA01000012.1"/>
</dbReference>
<evidence type="ECO:0000256" key="1">
    <source>
        <dbReference type="ARBA" id="ARBA00022676"/>
    </source>
</evidence>
<dbReference type="EMBL" id="BMHA01000012">
    <property type="protein sequence ID" value="GGI08618.1"/>
    <property type="molecule type" value="Genomic_DNA"/>
</dbReference>
<evidence type="ECO:0000313" key="5">
    <source>
        <dbReference type="EMBL" id="GGI08618.1"/>
    </source>
</evidence>
<sequence length="394" mass="43894">MRRPTELLTRRPARRRTPRRAVAPGDPVLLVDLARWFGGTENRVLHLATSLRARGYRVHVVCSAQGMLLPRLRDVGVDVLPLAEGRGDPRVLLRLVTILRRLRPVVVDTHGVHSQFWGMLAATLCRTPSRVVTVHSEYGREQAGLRRGRFYDFVLQASQRVRARFVAVSQPVRAYLHELGVDDRDIQLIWNAVPLPDPADFGDRDTTRRQLGVPQDAFVCTTVARLHPSKGHRFFVEALAGLAERRPNLHWVVVGQGGEEAALRQRVRELGLEDRVHLVGFRDDVTALLHASDVFVLPSLAEGLPLVVAEATLQRTPVLACAVGGLPHVYDQEEVWLVPPQDPAALAAAVERLIDEPDTRAELARRGEQATRERLLTETMIDETLETYVAAGTG</sequence>
<feature type="domain" description="Glycosyltransferase subfamily 4-like N-terminal" evidence="4">
    <location>
        <begin position="37"/>
        <end position="194"/>
    </location>
</feature>
<dbReference type="PANTHER" id="PTHR12526:SF630">
    <property type="entry name" value="GLYCOSYLTRANSFERASE"/>
    <property type="match status" value="1"/>
</dbReference>
<feature type="domain" description="Glycosyl transferase family 1" evidence="3">
    <location>
        <begin position="203"/>
        <end position="369"/>
    </location>
</feature>
<dbReference type="GO" id="GO:0016757">
    <property type="term" value="F:glycosyltransferase activity"/>
    <property type="evidence" value="ECO:0007669"/>
    <property type="project" value="UniProtKB-KW"/>
</dbReference>
<dbReference type="Proteomes" id="UP000650511">
    <property type="component" value="Unassembled WGS sequence"/>
</dbReference>
<gene>
    <name evidence="5" type="ORF">GCM10011354_29980</name>
</gene>
<evidence type="ECO:0000259" key="4">
    <source>
        <dbReference type="Pfam" id="PF13439"/>
    </source>
</evidence>
<evidence type="ECO:0000313" key="6">
    <source>
        <dbReference type="Proteomes" id="UP000650511"/>
    </source>
</evidence>
<comment type="caution">
    <text evidence="5">The sequence shown here is derived from an EMBL/GenBank/DDBJ whole genome shotgun (WGS) entry which is preliminary data.</text>
</comment>
<reference evidence="5" key="2">
    <citation type="submission" date="2020-09" db="EMBL/GenBank/DDBJ databases">
        <authorList>
            <person name="Sun Q."/>
            <person name="Zhou Y."/>
        </authorList>
    </citation>
    <scope>NUCLEOTIDE SEQUENCE</scope>
    <source>
        <strain evidence="5">CGMCC 1.14988</strain>
    </source>
</reference>
<keyword evidence="6" id="KW-1185">Reference proteome</keyword>
<dbReference type="InterPro" id="IPR028098">
    <property type="entry name" value="Glyco_trans_4-like_N"/>
</dbReference>
<dbReference type="PANTHER" id="PTHR12526">
    <property type="entry name" value="GLYCOSYLTRANSFERASE"/>
    <property type="match status" value="1"/>
</dbReference>